<reference evidence="5 6" key="3">
    <citation type="journal article" date="2017" name="G3 (Bethesda)">
        <title>Comparative analysis highlights variable genome content of wheat rusts and divergence of the mating loci.</title>
        <authorList>
            <person name="Cuomo C.A."/>
            <person name="Bakkeren G."/>
            <person name="Khalil H.B."/>
            <person name="Panwar V."/>
            <person name="Joly D."/>
            <person name="Linning R."/>
            <person name="Sakthikumar S."/>
            <person name="Song X."/>
            <person name="Adiconis X."/>
            <person name="Fan L."/>
            <person name="Goldberg J.M."/>
            <person name="Levin J.Z."/>
            <person name="Young S."/>
            <person name="Zeng Q."/>
            <person name="Anikster Y."/>
            <person name="Bruce M."/>
            <person name="Wang M."/>
            <person name="Yin C."/>
            <person name="McCallum B."/>
            <person name="Szabo L.J."/>
            <person name="Hulbert S."/>
            <person name="Chen X."/>
            <person name="Fellers J.P."/>
        </authorList>
    </citation>
    <scope>NUCLEOTIDE SEQUENCE</scope>
    <source>
        <strain evidence="6">Isolate 1-1 / race 1 (BBBD)</strain>
        <strain evidence="5">isolate 1-1 / race 1 (BBBD)</strain>
    </source>
</reference>
<dbReference type="AlphaFoldDB" id="A0A180GMC1"/>
<dbReference type="SUPFAM" id="SSF57850">
    <property type="entry name" value="RING/U-box"/>
    <property type="match status" value="1"/>
</dbReference>
<dbReference type="InterPro" id="IPR051826">
    <property type="entry name" value="E3_ubiquitin-ligase_domain"/>
</dbReference>
<dbReference type="GO" id="GO:0008270">
    <property type="term" value="F:zinc ion binding"/>
    <property type="evidence" value="ECO:0007669"/>
    <property type="project" value="UniProtKB-KW"/>
</dbReference>
<dbReference type="SMART" id="SM00184">
    <property type="entry name" value="RING"/>
    <property type="match status" value="1"/>
</dbReference>
<reference evidence="4" key="2">
    <citation type="submission" date="2016-05" db="EMBL/GenBank/DDBJ databases">
        <title>Comparative analysis highlights variable genome content of wheat rusts and divergence of the mating loci.</title>
        <authorList>
            <person name="Cuomo C.A."/>
            <person name="Bakkeren G."/>
            <person name="Szabo L."/>
            <person name="Khalil H."/>
            <person name="Joly D."/>
            <person name="Goldberg J."/>
            <person name="Young S."/>
            <person name="Zeng Q."/>
            <person name="Fellers J."/>
        </authorList>
    </citation>
    <scope>NUCLEOTIDE SEQUENCE [LARGE SCALE GENOMIC DNA]</scope>
    <source>
        <strain evidence="4">1-1 BBBD Race 1</strain>
    </source>
</reference>
<dbReference type="Proteomes" id="UP000005240">
    <property type="component" value="Unassembled WGS sequence"/>
</dbReference>
<evidence type="ECO:0000313" key="4">
    <source>
        <dbReference type="EMBL" id="OAV93805.1"/>
    </source>
</evidence>
<dbReference type="Pfam" id="PF13639">
    <property type="entry name" value="zf-RING_2"/>
    <property type="match status" value="1"/>
</dbReference>
<organism evidence="4">
    <name type="scientific">Puccinia triticina (isolate 1-1 / race 1 (BBBD))</name>
    <name type="common">Brown leaf rust fungus</name>
    <dbReference type="NCBI Taxonomy" id="630390"/>
    <lineage>
        <taxon>Eukaryota</taxon>
        <taxon>Fungi</taxon>
        <taxon>Dikarya</taxon>
        <taxon>Basidiomycota</taxon>
        <taxon>Pucciniomycotina</taxon>
        <taxon>Pucciniomycetes</taxon>
        <taxon>Pucciniales</taxon>
        <taxon>Pucciniaceae</taxon>
        <taxon>Puccinia</taxon>
    </lineage>
</organism>
<name>A0A180GMC1_PUCT1</name>
<dbReference type="InterPro" id="IPR013083">
    <property type="entry name" value="Znf_RING/FYVE/PHD"/>
</dbReference>
<evidence type="ECO:0000313" key="5">
    <source>
        <dbReference type="EnsemblFungi" id="PTTG_27165-t43_1-p1"/>
    </source>
</evidence>
<evidence type="ECO:0000256" key="2">
    <source>
        <dbReference type="SAM" id="MobiDB-lite"/>
    </source>
</evidence>
<feature type="compositionally biased region" description="Basic and acidic residues" evidence="2">
    <location>
        <begin position="233"/>
        <end position="244"/>
    </location>
</feature>
<dbReference type="OrthoDB" id="2122982at2759"/>
<accession>A0A180GMC1</accession>
<dbReference type="PANTHER" id="PTHR22765">
    <property type="entry name" value="RING FINGER AND PROTEASE ASSOCIATED DOMAIN-CONTAINING"/>
    <property type="match status" value="1"/>
</dbReference>
<reference evidence="4" key="1">
    <citation type="submission" date="2009-11" db="EMBL/GenBank/DDBJ databases">
        <authorList>
            <consortium name="The Broad Institute Genome Sequencing Platform"/>
            <person name="Ward D."/>
            <person name="Feldgarden M."/>
            <person name="Earl A."/>
            <person name="Young S.K."/>
            <person name="Zeng Q."/>
            <person name="Koehrsen M."/>
            <person name="Alvarado L."/>
            <person name="Berlin A."/>
            <person name="Bochicchio J."/>
            <person name="Borenstein D."/>
            <person name="Chapman S.B."/>
            <person name="Chen Z."/>
            <person name="Engels R."/>
            <person name="Freedman E."/>
            <person name="Gellesch M."/>
            <person name="Goldberg J."/>
            <person name="Griggs A."/>
            <person name="Gujja S."/>
            <person name="Heilman E."/>
            <person name="Heiman D."/>
            <person name="Hepburn T."/>
            <person name="Howarth C."/>
            <person name="Jen D."/>
            <person name="Larson L."/>
            <person name="Lewis B."/>
            <person name="Mehta T."/>
            <person name="Park D."/>
            <person name="Pearson M."/>
            <person name="Roberts A."/>
            <person name="Saif S."/>
            <person name="Shea T."/>
            <person name="Shenoy N."/>
            <person name="Sisk P."/>
            <person name="Stolte C."/>
            <person name="Sykes S."/>
            <person name="Thomson T."/>
            <person name="Walk T."/>
            <person name="White J."/>
            <person name="Yandava C."/>
            <person name="Izard J."/>
            <person name="Baranova O.V."/>
            <person name="Blanton J.M."/>
            <person name="Tanner A.C."/>
            <person name="Dewhirst F.E."/>
            <person name="Haas B."/>
            <person name="Nusbaum C."/>
            <person name="Birren B."/>
        </authorList>
    </citation>
    <scope>NUCLEOTIDE SEQUENCE [LARGE SCALE GENOMIC DNA]</scope>
    <source>
        <strain evidence="4">1-1 BBBD Race 1</strain>
    </source>
</reference>
<dbReference type="EMBL" id="ADAS02000046">
    <property type="protein sequence ID" value="OAV93805.1"/>
    <property type="molecule type" value="Genomic_DNA"/>
</dbReference>
<protein>
    <submittedName>
        <fullName evidence="5">RING-type domain-containing protein</fullName>
    </submittedName>
</protein>
<reference evidence="5" key="4">
    <citation type="submission" date="2025-05" db="UniProtKB">
        <authorList>
            <consortium name="EnsemblFungi"/>
        </authorList>
    </citation>
    <scope>IDENTIFICATION</scope>
    <source>
        <strain evidence="5">isolate 1-1 / race 1 (BBBD)</strain>
    </source>
</reference>
<dbReference type="GO" id="GO:0006511">
    <property type="term" value="P:ubiquitin-dependent protein catabolic process"/>
    <property type="evidence" value="ECO:0007669"/>
    <property type="project" value="TreeGrafter"/>
</dbReference>
<dbReference type="STRING" id="630390.A0A180GMC1"/>
<evidence type="ECO:0000259" key="3">
    <source>
        <dbReference type="PROSITE" id="PS50089"/>
    </source>
</evidence>
<dbReference type="PROSITE" id="PS50089">
    <property type="entry name" value="ZF_RING_2"/>
    <property type="match status" value="1"/>
</dbReference>
<dbReference type="CDD" id="cd16448">
    <property type="entry name" value="RING-H2"/>
    <property type="match status" value="1"/>
</dbReference>
<keyword evidence="1" id="KW-0863">Zinc-finger</keyword>
<dbReference type="VEuPathDB" id="FungiDB:PTTG_27165"/>
<keyword evidence="1" id="KW-0479">Metal-binding</keyword>
<keyword evidence="6" id="KW-1185">Reference proteome</keyword>
<keyword evidence="1" id="KW-0862">Zinc</keyword>
<dbReference type="InterPro" id="IPR001841">
    <property type="entry name" value="Znf_RING"/>
</dbReference>
<proteinExistence type="predicted"/>
<evidence type="ECO:0000313" key="6">
    <source>
        <dbReference type="Proteomes" id="UP000005240"/>
    </source>
</evidence>
<gene>
    <name evidence="4" type="ORF">PTTG_27165</name>
</gene>
<feature type="region of interest" description="Disordered" evidence="2">
    <location>
        <begin position="215"/>
        <end position="256"/>
    </location>
</feature>
<dbReference type="GO" id="GO:0061630">
    <property type="term" value="F:ubiquitin protein ligase activity"/>
    <property type="evidence" value="ECO:0007669"/>
    <property type="project" value="TreeGrafter"/>
</dbReference>
<feature type="domain" description="RING-type" evidence="3">
    <location>
        <begin position="272"/>
        <end position="326"/>
    </location>
</feature>
<dbReference type="EnsemblFungi" id="PTTG_27165-t43_1">
    <property type="protein sequence ID" value="PTTG_27165-t43_1-p1"/>
    <property type="gene ID" value="PTTG_27165"/>
</dbReference>
<dbReference type="Gene3D" id="3.30.40.10">
    <property type="entry name" value="Zinc/RING finger domain, C3HC4 (zinc finger)"/>
    <property type="match status" value="1"/>
</dbReference>
<sequence length="330" mass="37566">MRRFDLGLARAGALRTTLYMSGVHAPGRVRPTDVEDSWADSSQLFPIVTKSKILNVTIRLAMKLFVFSLVFHVHLLVALPPGRYPEGYLERGGNLIEDIHDSSDLQQAIGIPNGEGAVRRFPGARLYERTRRRLSRPDPRRPVAEEAANEVYMEELRRASAWYEGRAEQQGILEHWIDNEHLLDLYRRAQALEARKTLDLDRIFEFLGYLPKEDYPHVQPDEPGGNTFSLRRFNHDSPNDKTANDHSGSSNSDPTVRTITHGVLLDQAQNECPICIEEFQSPGKYKGGNLSLSPVARLKRCGHYFHPKCILTWVKGFREHTCPVCRSRPT</sequence>
<evidence type="ECO:0000256" key="1">
    <source>
        <dbReference type="PROSITE-ProRule" id="PRU00175"/>
    </source>
</evidence>
<feature type="compositionally biased region" description="Polar residues" evidence="2">
    <location>
        <begin position="245"/>
        <end position="256"/>
    </location>
</feature>